<feature type="region of interest" description="Disordered" evidence="1">
    <location>
        <begin position="1"/>
        <end position="44"/>
    </location>
</feature>
<feature type="compositionally biased region" description="Polar residues" evidence="1">
    <location>
        <begin position="97"/>
        <end position="118"/>
    </location>
</feature>
<protein>
    <submittedName>
        <fullName evidence="3">Uncharacterized protein</fullName>
    </submittedName>
</protein>
<feature type="compositionally biased region" description="Basic and acidic residues" evidence="1">
    <location>
        <begin position="78"/>
        <end position="87"/>
    </location>
</feature>
<feature type="compositionally biased region" description="Polar residues" evidence="1">
    <location>
        <begin position="1"/>
        <end position="15"/>
    </location>
</feature>
<reference evidence="3" key="2">
    <citation type="submission" date="2015-08" db="UniProtKB">
        <authorList>
            <consortium name="WormBaseParasite"/>
        </authorList>
    </citation>
    <scope>IDENTIFICATION</scope>
</reference>
<keyword evidence="2" id="KW-1185">Reference proteome</keyword>
<sequence>MSFFENHSNETIQNDNTKKVYPKERWPHDLIHSESESDGDGSSYQVETIILPTLTLQNQSHENVPNSILKNDSGVNKNSDENHDKSKSVVFDLNRVPSKNNAFSYKGNGKTSKSFTPEDNNENKGKQ</sequence>
<accession>A0A0K0FJM9</accession>
<dbReference type="WBParaSite" id="SVE_0910400.1">
    <property type="protein sequence ID" value="SVE_0910400.1"/>
    <property type="gene ID" value="SVE_0910400"/>
</dbReference>
<feature type="region of interest" description="Disordered" evidence="1">
    <location>
        <begin position="56"/>
        <end position="127"/>
    </location>
</feature>
<evidence type="ECO:0000256" key="1">
    <source>
        <dbReference type="SAM" id="MobiDB-lite"/>
    </source>
</evidence>
<feature type="compositionally biased region" description="Polar residues" evidence="1">
    <location>
        <begin position="56"/>
        <end position="77"/>
    </location>
</feature>
<evidence type="ECO:0000313" key="2">
    <source>
        <dbReference type="Proteomes" id="UP000035680"/>
    </source>
</evidence>
<organism evidence="2 3">
    <name type="scientific">Strongyloides venezuelensis</name>
    <name type="common">Threadworm</name>
    <dbReference type="NCBI Taxonomy" id="75913"/>
    <lineage>
        <taxon>Eukaryota</taxon>
        <taxon>Metazoa</taxon>
        <taxon>Ecdysozoa</taxon>
        <taxon>Nematoda</taxon>
        <taxon>Chromadorea</taxon>
        <taxon>Rhabditida</taxon>
        <taxon>Tylenchina</taxon>
        <taxon>Panagrolaimomorpha</taxon>
        <taxon>Strongyloidoidea</taxon>
        <taxon>Strongyloididae</taxon>
        <taxon>Strongyloides</taxon>
    </lineage>
</organism>
<proteinExistence type="predicted"/>
<evidence type="ECO:0000313" key="3">
    <source>
        <dbReference type="WBParaSite" id="SVE_0910400.1"/>
    </source>
</evidence>
<feature type="compositionally biased region" description="Basic and acidic residues" evidence="1">
    <location>
        <begin position="16"/>
        <end position="35"/>
    </location>
</feature>
<name>A0A0K0FJM9_STRVS</name>
<reference evidence="2" key="1">
    <citation type="submission" date="2014-07" db="EMBL/GenBank/DDBJ databases">
        <authorList>
            <person name="Martin A.A"/>
            <person name="De Silva N."/>
        </authorList>
    </citation>
    <scope>NUCLEOTIDE SEQUENCE</scope>
</reference>
<dbReference type="Proteomes" id="UP000035680">
    <property type="component" value="Unassembled WGS sequence"/>
</dbReference>
<dbReference type="AlphaFoldDB" id="A0A0K0FJM9"/>